<evidence type="ECO:0000256" key="7">
    <source>
        <dbReference type="ARBA" id="ARBA00023295"/>
    </source>
</evidence>
<gene>
    <name evidence="11" type="ORF">IAI60_02945</name>
</gene>
<dbReference type="PRINTS" id="PR00134">
    <property type="entry name" value="GLHYDRLASE10"/>
</dbReference>
<keyword evidence="5 9" id="KW-0378">Hydrolase</keyword>
<sequence length="352" mass="38449">MSGTGMGQPDRPGLGVLARGNGITFGTAVQGGLLSRDSDYASAIGREAAILVPEYEGKWGSLQPAEGRFDTGPLDSVLAWGRVHSRPVRGHALIWHQDLPDWTQRAMMESPQRARAVMEAHFGTVLGHTRQQIRDWDVVNEVIADPPGSDTPQTVGGDLRDTPWLRALGPSYIETALRMARERDPTLRLTLNEYGIEEDTPDAAEKRRRLLALVRDLLERNVPLDAIGLQAHLQLAKPFNPAVLSGFIKELRAAGLSVLVTELDVRETWDAPQDLAARDALVAERSYAFVSTALSAGVRTVLTWGLGQKYSWLATNPAVALPEGRIHRGLPLGPDGQRTPMWDALARAFAGR</sequence>
<comment type="similarity">
    <text evidence="2 9">Belongs to the glycosyl hydrolase 10 (cellulase F) family.</text>
</comment>
<keyword evidence="3" id="KW-0858">Xylan degradation</keyword>
<keyword evidence="12" id="KW-1185">Reference proteome</keyword>
<dbReference type="Proteomes" id="UP001518990">
    <property type="component" value="Unassembled WGS sequence"/>
</dbReference>
<organism evidence="11 12">
    <name type="scientific">Roseomonas marmotae</name>
    <dbReference type="NCBI Taxonomy" id="2768161"/>
    <lineage>
        <taxon>Bacteria</taxon>
        <taxon>Pseudomonadati</taxon>
        <taxon>Pseudomonadota</taxon>
        <taxon>Alphaproteobacteria</taxon>
        <taxon>Acetobacterales</taxon>
        <taxon>Roseomonadaceae</taxon>
        <taxon>Roseomonas</taxon>
    </lineage>
</organism>
<dbReference type="PANTHER" id="PTHR31490">
    <property type="entry name" value="GLYCOSYL HYDROLASE"/>
    <property type="match status" value="1"/>
</dbReference>
<evidence type="ECO:0000256" key="9">
    <source>
        <dbReference type="RuleBase" id="RU361174"/>
    </source>
</evidence>
<dbReference type="Gene3D" id="3.20.20.80">
    <property type="entry name" value="Glycosidases"/>
    <property type="match status" value="1"/>
</dbReference>
<keyword evidence="8 9" id="KW-0624">Polysaccharide degradation</keyword>
<dbReference type="PROSITE" id="PS51760">
    <property type="entry name" value="GH10_2"/>
    <property type="match status" value="1"/>
</dbReference>
<dbReference type="EC" id="3.2.1.8" evidence="9"/>
<comment type="caution">
    <text evidence="11">The sequence shown here is derived from an EMBL/GenBank/DDBJ whole genome shotgun (WGS) entry which is preliminary data.</text>
</comment>
<evidence type="ECO:0000259" key="10">
    <source>
        <dbReference type="PROSITE" id="PS51760"/>
    </source>
</evidence>
<evidence type="ECO:0000256" key="4">
    <source>
        <dbReference type="ARBA" id="ARBA00022729"/>
    </source>
</evidence>
<evidence type="ECO:0000313" key="12">
    <source>
        <dbReference type="Proteomes" id="UP001518990"/>
    </source>
</evidence>
<proteinExistence type="inferred from homology"/>
<dbReference type="EMBL" id="JACTNF010000002">
    <property type="protein sequence ID" value="MBO1073561.1"/>
    <property type="molecule type" value="Genomic_DNA"/>
</dbReference>
<evidence type="ECO:0000256" key="2">
    <source>
        <dbReference type="ARBA" id="ARBA00007495"/>
    </source>
</evidence>
<evidence type="ECO:0000256" key="6">
    <source>
        <dbReference type="ARBA" id="ARBA00023277"/>
    </source>
</evidence>
<evidence type="ECO:0000256" key="8">
    <source>
        <dbReference type="ARBA" id="ARBA00023326"/>
    </source>
</evidence>
<dbReference type="PANTHER" id="PTHR31490:SF88">
    <property type="entry name" value="BETA-XYLANASE"/>
    <property type="match status" value="1"/>
</dbReference>
<name>A0ABS3K7W0_9PROT</name>
<comment type="catalytic activity">
    <reaction evidence="1 9">
        <text>Endohydrolysis of (1-&gt;4)-beta-D-xylosidic linkages in xylans.</text>
        <dbReference type="EC" id="3.2.1.8"/>
    </reaction>
</comment>
<protein>
    <recommendedName>
        <fullName evidence="9">Beta-xylanase</fullName>
        <ecNumber evidence="9">3.2.1.8</ecNumber>
    </recommendedName>
</protein>
<feature type="domain" description="GH10" evidence="10">
    <location>
        <begin position="8"/>
        <end position="348"/>
    </location>
</feature>
<dbReference type="SMART" id="SM00633">
    <property type="entry name" value="Glyco_10"/>
    <property type="match status" value="1"/>
</dbReference>
<evidence type="ECO:0000256" key="5">
    <source>
        <dbReference type="ARBA" id="ARBA00022801"/>
    </source>
</evidence>
<dbReference type="Pfam" id="PF00331">
    <property type="entry name" value="Glyco_hydro_10"/>
    <property type="match status" value="1"/>
</dbReference>
<keyword evidence="7 9" id="KW-0326">Glycosidase</keyword>
<keyword evidence="6 9" id="KW-0119">Carbohydrate metabolism</keyword>
<reference evidence="11 12" key="1">
    <citation type="submission" date="2020-09" db="EMBL/GenBank/DDBJ databases">
        <title>Roseomonas.</title>
        <authorList>
            <person name="Zhu W."/>
        </authorList>
    </citation>
    <scope>NUCLEOTIDE SEQUENCE [LARGE SCALE GENOMIC DNA]</scope>
    <source>
        <strain evidence="11 12">1311</strain>
    </source>
</reference>
<dbReference type="InterPro" id="IPR001000">
    <property type="entry name" value="GH10_dom"/>
</dbReference>
<accession>A0ABS3K7W0</accession>
<keyword evidence="4" id="KW-0732">Signal</keyword>
<evidence type="ECO:0000256" key="1">
    <source>
        <dbReference type="ARBA" id="ARBA00000681"/>
    </source>
</evidence>
<dbReference type="InterPro" id="IPR044846">
    <property type="entry name" value="GH10"/>
</dbReference>
<dbReference type="InterPro" id="IPR017853">
    <property type="entry name" value="GH"/>
</dbReference>
<evidence type="ECO:0000256" key="3">
    <source>
        <dbReference type="ARBA" id="ARBA00022651"/>
    </source>
</evidence>
<evidence type="ECO:0000313" key="11">
    <source>
        <dbReference type="EMBL" id="MBO1073561.1"/>
    </source>
</evidence>
<dbReference type="SUPFAM" id="SSF51445">
    <property type="entry name" value="(Trans)glycosidases"/>
    <property type="match status" value="1"/>
</dbReference>